<protein>
    <submittedName>
        <fullName evidence="1">Uncharacterized protein</fullName>
    </submittedName>
</protein>
<sequence>MPEGFGSTVAEIPRVFNANSSCLQNAQGEGRQDVGDAAAACDPLSSQGIHKAIGTAIEASLATRAELRKRLRGQPKLVPGRSCALRAGSFFRD</sequence>
<dbReference type="STRING" id="1157490.EL26_13950"/>
<proteinExistence type="predicted"/>
<dbReference type="Gene3D" id="3.50.50.60">
    <property type="entry name" value="FAD/NAD(P)-binding domain"/>
    <property type="match status" value="1"/>
</dbReference>
<keyword evidence="2" id="KW-1185">Reference proteome</keyword>
<dbReference type="AlphaFoldDB" id="A0A074LQB3"/>
<comment type="caution">
    <text evidence="1">The sequence shown here is derived from an EMBL/GenBank/DDBJ whole genome shotgun (WGS) entry which is preliminary data.</text>
</comment>
<evidence type="ECO:0000313" key="1">
    <source>
        <dbReference type="EMBL" id="KEO82665.1"/>
    </source>
</evidence>
<dbReference type="EMBL" id="JMIR01000019">
    <property type="protein sequence ID" value="KEO82665.1"/>
    <property type="molecule type" value="Genomic_DNA"/>
</dbReference>
<accession>A0A074LQB3</accession>
<dbReference type="Proteomes" id="UP000027931">
    <property type="component" value="Unassembled WGS sequence"/>
</dbReference>
<reference evidence="1 2" key="1">
    <citation type="journal article" date="2013" name="Int. J. Syst. Evol. Microbiol.">
        <title>Tumebacillus flagellatus sp. nov., an alpha-amylase/pullulanase-producing bacterium isolated from cassava wastewater.</title>
        <authorList>
            <person name="Wang Q."/>
            <person name="Xie N."/>
            <person name="Qin Y."/>
            <person name="Shen N."/>
            <person name="Zhu J."/>
            <person name="Mi H."/>
            <person name="Huang R."/>
        </authorList>
    </citation>
    <scope>NUCLEOTIDE SEQUENCE [LARGE SCALE GENOMIC DNA]</scope>
    <source>
        <strain evidence="1 2">GST4</strain>
    </source>
</reference>
<evidence type="ECO:0000313" key="2">
    <source>
        <dbReference type="Proteomes" id="UP000027931"/>
    </source>
</evidence>
<gene>
    <name evidence="1" type="ORF">EL26_13950</name>
</gene>
<dbReference type="InterPro" id="IPR036188">
    <property type="entry name" value="FAD/NAD-bd_sf"/>
</dbReference>
<name>A0A074LQB3_9BACL</name>
<organism evidence="1 2">
    <name type="scientific">Tumebacillus flagellatus</name>
    <dbReference type="NCBI Taxonomy" id="1157490"/>
    <lineage>
        <taxon>Bacteria</taxon>
        <taxon>Bacillati</taxon>
        <taxon>Bacillota</taxon>
        <taxon>Bacilli</taxon>
        <taxon>Bacillales</taxon>
        <taxon>Alicyclobacillaceae</taxon>
        <taxon>Tumebacillus</taxon>
    </lineage>
</organism>